<keyword evidence="8" id="KW-0784">Thiamine biosynthesis</keyword>
<comment type="function">
    <text evidence="1">Responsible for the formation of the pyrimidine heterocycle in the thiamine biosynthesis pathway. Catalyzes the formation of hydroxymethylpyrimidine phosphate (HMP-P) from histidine and pyridoxal phosphate (PLP). The protein uses PLP and the active site histidine to form HMP-P, generating an inactive enzyme. The enzyme can only undergo a single turnover, which suggests it is a suicide enzyme.</text>
</comment>
<evidence type="ECO:0000256" key="11">
    <source>
        <dbReference type="ARBA" id="ARBA00048179"/>
    </source>
</evidence>
<feature type="chain" id="PRO_5045535821" description="Thiamine pyrimidine synthase" evidence="13">
    <location>
        <begin position="21"/>
        <end position="381"/>
    </location>
</feature>
<evidence type="ECO:0000313" key="16">
    <source>
        <dbReference type="Proteomes" id="UP001596233"/>
    </source>
</evidence>
<accession>A0ABW1V5T8</accession>
<evidence type="ECO:0000256" key="4">
    <source>
        <dbReference type="ARBA" id="ARBA00011738"/>
    </source>
</evidence>
<keyword evidence="9" id="KW-0408">Iron</keyword>
<evidence type="ECO:0000256" key="12">
    <source>
        <dbReference type="SAM" id="MobiDB-lite"/>
    </source>
</evidence>
<protein>
    <recommendedName>
        <fullName evidence="10">Thiamine pyrimidine synthase</fullName>
    </recommendedName>
</protein>
<dbReference type="PROSITE" id="PS51257">
    <property type="entry name" value="PROKAR_LIPOPROTEIN"/>
    <property type="match status" value="1"/>
</dbReference>
<comment type="subunit">
    <text evidence="4">Homodimer.</text>
</comment>
<keyword evidence="6" id="KW-0479">Metal-binding</keyword>
<keyword evidence="5" id="KW-0808">Transferase</keyword>
<sequence>MKRRNLGFVMVLLCVMLVLAACGNANSNEGTSEASPPSISMNESVPENGHDPDSAIDIMDWSSRKALNEEAGEITYMTGYYYAASPPDVQVVMADELGYFEEFGLKVKIMPGLDSEGMKFLAAGQAQIASAGTPSLVIQSVANGAAISGIATFSGVGTSALLVMSDSGLTEPKDLVGKMVGFHGAMPANLLAMLKKSGVDPATVNGVSVGYDPTVLSTGKVDALTVYKSNEPYQLEQMGEDVTIIDPGQFGAETSFGVLAVNNSFAEKHPTAVEDFLRAVSKAHDYAVENPDESIKVLAARSDSIYDIPAESNRWAVERELIESSRVAGHGVAWQTEEQWQREIDMLFQASVIRDELDLDVVMNNSFIDSIYDGEQLIWPE</sequence>
<dbReference type="EMBL" id="JBHSTE010000003">
    <property type="protein sequence ID" value="MFC6333181.1"/>
    <property type="molecule type" value="Genomic_DNA"/>
</dbReference>
<dbReference type="PANTHER" id="PTHR31528:SF1">
    <property type="entry name" value="4-AMINO-5-HYDROXYMETHYL-2-METHYLPYRIMIDINE PHOSPHATE SYNTHASE THI11-RELATED"/>
    <property type="match status" value="1"/>
</dbReference>
<evidence type="ECO:0000256" key="1">
    <source>
        <dbReference type="ARBA" id="ARBA00003469"/>
    </source>
</evidence>
<evidence type="ECO:0000256" key="8">
    <source>
        <dbReference type="ARBA" id="ARBA00022977"/>
    </source>
</evidence>
<name>A0ABW1V5T8_9BACL</name>
<feature type="domain" description="SsuA/THI5-like" evidence="14">
    <location>
        <begin position="91"/>
        <end position="293"/>
    </location>
</feature>
<comment type="pathway">
    <text evidence="2">Cofactor biosynthesis; thiamine diphosphate biosynthesis.</text>
</comment>
<evidence type="ECO:0000313" key="15">
    <source>
        <dbReference type="EMBL" id="MFC6333181.1"/>
    </source>
</evidence>
<evidence type="ECO:0000256" key="6">
    <source>
        <dbReference type="ARBA" id="ARBA00022723"/>
    </source>
</evidence>
<feature type="signal peptide" evidence="13">
    <location>
        <begin position="1"/>
        <end position="20"/>
    </location>
</feature>
<evidence type="ECO:0000256" key="10">
    <source>
        <dbReference type="ARBA" id="ARBA00033171"/>
    </source>
</evidence>
<dbReference type="Pfam" id="PF09084">
    <property type="entry name" value="NMT1"/>
    <property type="match status" value="1"/>
</dbReference>
<feature type="region of interest" description="Disordered" evidence="12">
    <location>
        <begin position="27"/>
        <end position="54"/>
    </location>
</feature>
<organism evidence="15 16">
    <name type="scientific">Paenibacillus septentrionalis</name>
    <dbReference type="NCBI Taxonomy" id="429342"/>
    <lineage>
        <taxon>Bacteria</taxon>
        <taxon>Bacillati</taxon>
        <taxon>Bacillota</taxon>
        <taxon>Bacilli</taxon>
        <taxon>Bacillales</taxon>
        <taxon>Paenibacillaceae</taxon>
        <taxon>Paenibacillus</taxon>
    </lineage>
</organism>
<keyword evidence="13" id="KW-0732">Signal</keyword>
<evidence type="ECO:0000256" key="13">
    <source>
        <dbReference type="SAM" id="SignalP"/>
    </source>
</evidence>
<dbReference type="InterPro" id="IPR015168">
    <property type="entry name" value="SsuA/THI5"/>
</dbReference>
<dbReference type="PANTHER" id="PTHR31528">
    <property type="entry name" value="4-AMINO-5-HYDROXYMETHYL-2-METHYLPYRIMIDINE PHOSPHATE SYNTHASE THI11-RELATED"/>
    <property type="match status" value="1"/>
</dbReference>
<evidence type="ECO:0000256" key="2">
    <source>
        <dbReference type="ARBA" id="ARBA00004948"/>
    </source>
</evidence>
<evidence type="ECO:0000256" key="5">
    <source>
        <dbReference type="ARBA" id="ARBA00022679"/>
    </source>
</evidence>
<dbReference type="InterPro" id="IPR027939">
    <property type="entry name" value="NMT1/THI5"/>
</dbReference>
<reference evidence="16" key="1">
    <citation type="journal article" date="2019" name="Int. J. Syst. Evol. Microbiol.">
        <title>The Global Catalogue of Microorganisms (GCM) 10K type strain sequencing project: providing services to taxonomists for standard genome sequencing and annotation.</title>
        <authorList>
            <consortium name="The Broad Institute Genomics Platform"/>
            <consortium name="The Broad Institute Genome Sequencing Center for Infectious Disease"/>
            <person name="Wu L."/>
            <person name="Ma J."/>
        </authorList>
    </citation>
    <scope>NUCLEOTIDE SEQUENCE [LARGE SCALE GENOMIC DNA]</scope>
    <source>
        <strain evidence="16">PCU 280</strain>
    </source>
</reference>
<dbReference type="RefSeq" id="WP_379234369.1">
    <property type="nucleotide sequence ID" value="NZ_JBHSTE010000003.1"/>
</dbReference>
<keyword evidence="7" id="KW-0663">Pyridoxal phosphate</keyword>
<keyword evidence="16" id="KW-1185">Reference proteome</keyword>
<dbReference type="Proteomes" id="UP001596233">
    <property type="component" value="Unassembled WGS sequence"/>
</dbReference>
<evidence type="ECO:0000256" key="3">
    <source>
        <dbReference type="ARBA" id="ARBA00009406"/>
    </source>
</evidence>
<evidence type="ECO:0000259" key="14">
    <source>
        <dbReference type="Pfam" id="PF09084"/>
    </source>
</evidence>
<proteinExistence type="inferred from homology"/>
<comment type="caution">
    <text evidence="15">The sequence shown here is derived from an EMBL/GenBank/DDBJ whole genome shotgun (WGS) entry which is preliminary data.</text>
</comment>
<comment type="similarity">
    <text evidence="3">Belongs to the NMT1/THI5 family.</text>
</comment>
<dbReference type="SUPFAM" id="SSF53850">
    <property type="entry name" value="Periplasmic binding protein-like II"/>
    <property type="match status" value="1"/>
</dbReference>
<feature type="compositionally biased region" description="Polar residues" evidence="12">
    <location>
        <begin position="27"/>
        <end position="45"/>
    </location>
</feature>
<gene>
    <name evidence="15" type="ORF">ACFP56_11150</name>
</gene>
<dbReference type="Gene3D" id="3.40.190.10">
    <property type="entry name" value="Periplasmic binding protein-like II"/>
    <property type="match status" value="2"/>
</dbReference>
<evidence type="ECO:0000256" key="9">
    <source>
        <dbReference type="ARBA" id="ARBA00023004"/>
    </source>
</evidence>
<comment type="catalytic activity">
    <reaction evidence="11">
        <text>N(6)-(pyridoxal phosphate)-L-lysyl-[4-amino-5-hydroxymethyl-2-methylpyrimidine phosphate synthase] + L-histidyl-[4-amino-5-hydroxymethyl-2-methylpyrimidine phosphate synthase] + 2 Fe(3+) + 4 H2O = L-lysyl-[4-amino-5-hydroxymethyl-2-methylpyrimidine phosphate synthase] + (2S)-2-amino-5-hydroxy-4-oxopentanoyl-[4-amino-5-hydroxymethyl-2-methylpyrimidine phosphate synthase] + 4-amino-2-methyl-5-(phosphooxymethyl)pyrimidine + 3-oxopropanoate + 2 Fe(2+) + 2 H(+)</text>
        <dbReference type="Rhea" id="RHEA:65756"/>
        <dbReference type="Rhea" id="RHEA-COMP:16892"/>
        <dbReference type="Rhea" id="RHEA-COMP:16893"/>
        <dbReference type="Rhea" id="RHEA-COMP:16894"/>
        <dbReference type="Rhea" id="RHEA-COMP:16895"/>
        <dbReference type="ChEBI" id="CHEBI:15377"/>
        <dbReference type="ChEBI" id="CHEBI:15378"/>
        <dbReference type="ChEBI" id="CHEBI:29033"/>
        <dbReference type="ChEBI" id="CHEBI:29034"/>
        <dbReference type="ChEBI" id="CHEBI:29969"/>
        <dbReference type="ChEBI" id="CHEBI:29979"/>
        <dbReference type="ChEBI" id="CHEBI:33190"/>
        <dbReference type="ChEBI" id="CHEBI:58354"/>
        <dbReference type="ChEBI" id="CHEBI:143915"/>
        <dbReference type="ChEBI" id="CHEBI:157692"/>
    </reaction>
    <physiologicalReaction direction="left-to-right" evidence="11">
        <dbReference type="Rhea" id="RHEA:65757"/>
    </physiologicalReaction>
</comment>
<evidence type="ECO:0000256" key="7">
    <source>
        <dbReference type="ARBA" id="ARBA00022898"/>
    </source>
</evidence>